<feature type="domain" description="Aminotransferase class I/classII large" evidence="2">
    <location>
        <begin position="73"/>
        <end position="431"/>
    </location>
</feature>
<dbReference type="EMBL" id="ML986489">
    <property type="protein sequence ID" value="KAF2277791.1"/>
    <property type="molecule type" value="Genomic_DNA"/>
</dbReference>
<dbReference type="InterPro" id="IPR015424">
    <property type="entry name" value="PyrdxlP-dep_Trfase"/>
</dbReference>
<dbReference type="Gene3D" id="3.40.640.10">
    <property type="entry name" value="Type I PLP-dependent aspartate aminotransferase-like (Major domain)"/>
    <property type="match status" value="1"/>
</dbReference>
<dbReference type="Proteomes" id="UP000800097">
    <property type="component" value="Unassembled WGS sequence"/>
</dbReference>
<dbReference type="SUPFAM" id="SSF53383">
    <property type="entry name" value="PLP-dependent transferases"/>
    <property type="match status" value="1"/>
</dbReference>
<evidence type="ECO:0000256" key="1">
    <source>
        <dbReference type="ARBA" id="ARBA00022898"/>
    </source>
</evidence>
<evidence type="ECO:0000313" key="3">
    <source>
        <dbReference type="EMBL" id="KAF2277791.1"/>
    </source>
</evidence>
<dbReference type="InterPro" id="IPR015421">
    <property type="entry name" value="PyrdxlP-dep_Trfase_major"/>
</dbReference>
<dbReference type="PANTHER" id="PTHR43795">
    <property type="entry name" value="BIFUNCTIONAL ASPARTATE AMINOTRANSFERASE AND GLUTAMATE/ASPARTATE-PREPHENATE AMINOTRANSFERASE-RELATED"/>
    <property type="match status" value="1"/>
</dbReference>
<keyword evidence="4" id="KW-1185">Reference proteome</keyword>
<reference evidence="3" key="1">
    <citation type="journal article" date="2020" name="Stud. Mycol.">
        <title>101 Dothideomycetes genomes: a test case for predicting lifestyles and emergence of pathogens.</title>
        <authorList>
            <person name="Haridas S."/>
            <person name="Albert R."/>
            <person name="Binder M."/>
            <person name="Bloem J."/>
            <person name="Labutti K."/>
            <person name="Salamov A."/>
            <person name="Andreopoulos B."/>
            <person name="Baker S."/>
            <person name="Barry K."/>
            <person name="Bills G."/>
            <person name="Bluhm B."/>
            <person name="Cannon C."/>
            <person name="Castanera R."/>
            <person name="Culley D."/>
            <person name="Daum C."/>
            <person name="Ezra D."/>
            <person name="Gonzalez J."/>
            <person name="Henrissat B."/>
            <person name="Kuo A."/>
            <person name="Liang C."/>
            <person name="Lipzen A."/>
            <person name="Lutzoni F."/>
            <person name="Magnuson J."/>
            <person name="Mondo S."/>
            <person name="Nolan M."/>
            <person name="Ohm R."/>
            <person name="Pangilinan J."/>
            <person name="Park H.-J."/>
            <person name="Ramirez L."/>
            <person name="Alfaro M."/>
            <person name="Sun H."/>
            <person name="Tritt A."/>
            <person name="Yoshinaga Y."/>
            <person name="Zwiers L.-H."/>
            <person name="Turgeon B."/>
            <person name="Goodwin S."/>
            <person name="Spatafora J."/>
            <person name="Crous P."/>
            <person name="Grigoriev I."/>
        </authorList>
    </citation>
    <scope>NUCLEOTIDE SEQUENCE</scope>
    <source>
        <strain evidence="3">CBS 379.55</strain>
    </source>
</reference>
<dbReference type="GeneID" id="54547478"/>
<keyword evidence="3" id="KW-0032">Aminotransferase</keyword>
<proteinExistence type="predicted"/>
<dbReference type="GO" id="GO:0006520">
    <property type="term" value="P:amino acid metabolic process"/>
    <property type="evidence" value="ECO:0007669"/>
    <property type="project" value="TreeGrafter"/>
</dbReference>
<sequence length="438" mass="48251">MSATLSVRGAKADKVGSEEAEIWNVLSNLYNSESNPDGYISLGVAENALGHQEMRDFINSKKLIDPAARALTYGDGPSGSKPVRKALASFFNDYFQPAKPVHMDNIMVTNGVTSAIEHTAWALANPGDGILLGRPYYRAFLPDISHRTGVKVVRVAHGKLDPLGPECVAKYEEALLESRAKGVEVPALMLCHPHNPLGRCYSTETIIALMKFCQKYKIHLISDEIYALSIFPNTAYKLDKEPIGFNSVLSIDTSGIIDPELVHVLWGISKDFGGNGIRLGVILSQSNNSFLTACRTASLNSVASSLAENAVVEILNDRTFLNSYIEKNRQRLSEAHAYAIKVLKSYSIPYEPGVNAAFFLWVNLGTMYAERHPEVRDAEDPHAITSIIFKKLMEKKVFLVHGEAAGAEEPGWFRMVFTQPKGLIEEGIRRISEAINDP</sequence>
<dbReference type="CDD" id="cd00609">
    <property type="entry name" value="AAT_like"/>
    <property type="match status" value="1"/>
</dbReference>
<keyword evidence="3" id="KW-0808">Transferase</keyword>
<name>A0A6A6JMG7_WESOR</name>
<accession>A0A6A6JMG7</accession>
<evidence type="ECO:0000259" key="2">
    <source>
        <dbReference type="Pfam" id="PF00155"/>
    </source>
</evidence>
<dbReference type="GO" id="GO:0008483">
    <property type="term" value="F:transaminase activity"/>
    <property type="evidence" value="ECO:0007669"/>
    <property type="project" value="UniProtKB-KW"/>
</dbReference>
<dbReference type="PRINTS" id="PR00753">
    <property type="entry name" value="ACCSYNTHASE"/>
</dbReference>
<dbReference type="PANTHER" id="PTHR43795:SF63">
    <property type="entry name" value="PUTATIVE (AFU_ORTHOLOGUE AFUA_4G00630)-RELATED"/>
    <property type="match status" value="1"/>
</dbReference>
<dbReference type="RefSeq" id="XP_033655330.1">
    <property type="nucleotide sequence ID" value="XM_033794303.1"/>
</dbReference>
<dbReference type="Gene3D" id="3.90.1150.10">
    <property type="entry name" value="Aspartate Aminotransferase, domain 1"/>
    <property type="match status" value="1"/>
</dbReference>
<dbReference type="OrthoDB" id="7042322at2759"/>
<dbReference type="GO" id="GO:0030170">
    <property type="term" value="F:pyridoxal phosphate binding"/>
    <property type="evidence" value="ECO:0007669"/>
    <property type="project" value="InterPro"/>
</dbReference>
<dbReference type="AlphaFoldDB" id="A0A6A6JMG7"/>
<keyword evidence="1" id="KW-0663">Pyridoxal phosphate</keyword>
<evidence type="ECO:0000313" key="4">
    <source>
        <dbReference type="Proteomes" id="UP000800097"/>
    </source>
</evidence>
<dbReference type="InterPro" id="IPR015422">
    <property type="entry name" value="PyrdxlP-dep_Trfase_small"/>
</dbReference>
<organism evidence="3 4">
    <name type="scientific">Westerdykella ornata</name>
    <dbReference type="NCBI Taxonomy" id="318751"/>
    <lineage>
        <taxon>Eukaryota</taxon>
        <taxon>Fungi</taxon>
        <taxon>Dikarya</taxon>
        <taxon>Ascomycota</taxon>
        <taxon>Pezizomycotina</taxon>
        <taxon>Dothideomycetes</taxon>
        <taxon>Pleosporomycetidae</taxon>
        <taxon>Pleosporales</taxon>
        <taxon>Sporormiaceae</taxon>
        <taxon>Westerdykella</taxon>
    </lineage>
</organism>
<dbReference type="Pfam" id="PF00155">
    <property type="entry name" value="Aminotran_1_2"/>
    <property type="match status" value="1"/>
</dbReference>
<gene>
    <name evidence="3" type="ORF">EI97DRAFT_273559</name>
</gene>
<dbReference type="InterPro" id="IPR050478">
    <property type="entry name" value="Ethylene_sulfur-biosynth"/>
</dbReference>
<dbReference type="InterPro" id="IPR004839">
    <property type="entry name" value="Aminotransferase_I/II_large"/>
</dbReference>
<protein>
    <submittedName>
        <fullName evidence="3">Aminotransferase</fullName>
    </submittedName>
</protein>